<dbReference type="InterPro" id="IPR019129">
    <property type="entry name" value="Folate-sensitive_fs_Fra10Ac1"/>
</dbReference>
<feature type="compositionally biased region" description="Basic residues" evidence="1">
    <location>
        <begin position="149"/>
        <end position="160"/>
    </location>
</feature>
<organism evidence="2 3">
    <name type="scientific">Vespula germanica</name>
    <name type="common">German yellow jacket</name>
    <name type="synonym">Paravespula germanica</name>
    <dbReference type="NCBI Taxonomy" id="30212"/>
    <lineage>
        <taxon>Eukaryota</taxon>
        <taxon>Metazoa</taxon>
        <taxon>Ecdysozoa</taxon>
        <taxon>Arthropoda</taxon>
        <taxon>Hexapoda</taxon>
        <taxon>Insecta</taxon>
        <taxon>Pterygota</taxon>
        <taxon>Neoptera</taxon>
        <taxon>Endopterygota</taxon>
        <taxon>Hymenoptera</taxon>
        <taxon>Apocrita</taxon>
        <taxon>Aculeata</taxon>
        <taxon>Vespoidea</taxon>
        <taxon>Vespidae</taxon>
        <taxon>Vespinae</taxon>
        <taxon>Vespula</taxon>
    </lineage>
</organism>
<feature type="compositionally biased region" description="Polar residues" evidence="1">
    <location>
        <begin position="187"/>
        <end position="196"/>
    </location>
</feature>
<reference evidence="2" key="1">
    <citation type="journal article" date="2020" name="G3 (Bethesda)">
        <title>High-Quality Assemblies for Three Invasive Social Wasps from the &lt;i&gt;Vespula&lt;/i&gt; Genus.</title>
        <authorList>
            <person name="Harrop T.W.R."/>
            <person name="Guhlin J."/>
            <person name="McLaughlin G.M."/>
            <person name="Permina E."/>
            <person name="Stockwell P."/>
            <person name="Gilligan J."/>
            <person name="Le Lec M.F."/>
            <person name="Gruber M.A.M."/>
            <person name="Quinn O."/>
            <person name="Lovegrove M."/>
            <person name="Duncan E.J."/>
            <person name="Remnant E.J."/>
            <person name="Van Eeckhoven J."/>
            <person name="Graham B."/>
            <person name="Knapp R.A."/>
            <person name="Langford K.W."/>
            <person name="Kronenberg Z."/>
            <person name="Press M.O."/>
            <person name="Eacker S.M."/>
            <person name="Wilson-Rankin E.E."/>
            <person name="Purcell J."/>
            <person name="Lester P.J."/>
            <person name="Dearden P.K."/>
        </authorList>
    </citation>
    <scope>NUCLEOTIDE SEQUENCE</scope>
    <source>
        <strain evidence="2">Linc-1</strain>
    </source>
</reference>
<protein>
    <recommendedName>
        <fullName evidence="4">Protein FRA10AC1</fullName>
    </recommendedName>
</protein>
<evidence type="ECO:0008006" key="4">
    <source>
        <dbReference type="Google" id="ProtNLM"/>
    </source>
</evidence>
<evidence type="ECO:0000256" key="1">
    <source>
        <dbReference type="SAM" id="MobiDB-lite"/>
    </source>
</evidence>
<comment type="caution">
    <text evidence="2">The sequence shown here is derived from an EMBL/GenBank/DDBJ whole genome shotgun (WGS) entry which is preliminary data.</text>
</comment>
<keyword evidence="3" id="KW-1185">Reference proteome</keyword>
<sequence>MRHDAHEFTKVAWNSGVTYEEEEEDEEEEEEEEEVVVVVVVVVVVESRDKRDFDVIKENHKFLWDEDDDQPSTWEARLAKKYYDKLFKEYCICDLIYYKYNKCTTKEDLRSWEVNFGYVEHGEKKNALVKLRLCPECSMKLNYRSQKREVKRKKTLKRLGSHPGSNIEKPSTSDDTSDNTKIKENENLSTPENIDNTVDEESKSNIWKEKPIESIERSREEEFEEYLADLFM</sequence>
<evidence type="ECO:0000313" key="2">
    <source>
        <dbReference type="EMBL" id="KAF7414254.1"/>
    </source>
</evidence>
<dbReference type="Proteomes" id="UP000617340">
    <property type="component" value="Unassembled WGS sequence"/>
</dbReference>
<dbReference type="Pfam" id="PF09725">
    <property type="entry name" value="Fra10Ac1"/>
    <property type="match status" value="1"/>
</dbReference>
<feature type="compositionally biased region" description="Basic and acidic residues" evidence="1">
    <location>
        <begin position="200"/>
        <end position="211"/>
    </location>
</feature>
<gene>
    <name evidence="2" type="ORF">HZH68_002743</name>
</gene>
<dbReference type="EMBL" id="JACSDZ010000002">
    <property type="protein sequence ID" value="KAF7414254.1"/>
    <property type="molecule type" value="Genomic_DNA"/>
</dbReference>
<proteinExistence type="predicted"/>
<dbReference type="AlphaFoldDB" id="A0A834U1M5"/>
<name>A0A834U1M5_VESGE</name>
<evidence type="ECO:0000313" key="3">
    <source>
        <dbReference type="Proteomes" id="UP000617340"/>
    </source>
</evidence>
<accession>A0A834U1M5</accession>
<feature type="region of interest" description="Disordered" evidence="1">
    <location>
        <begin position="149"/>
        <end position="211"/>
    </location>
</feature>